<sequence length="217" mass="24063">MSLIGERAAVVSLGTSCQTARHVSLNVTLLRARLDPTMQLRTLPFDWCLAPPGAVARWLRGPVRVPPTLAELVPAKRPFWARQGVWLWHDPVEEAADFTALAGRLQRRWARMLALRALERRVFILSNTQNNLDRVRDGAPQTLDFRLTAQRMRDVAAAVASVFGPDGNSLLFVAYADRLTPDARLAGFPLAILEPDASDHDGDAAQWRAVLERQVAA</sequence>
<protein>
    <submittedName>
        <fullName evidence="1">Uncharacterized protein</fullName>
    </submittedName>
</protein>
<keyword evidence="2" id="KW-1185">Reference proteome</keyword>
<name>A0ABX1DYJ6_9PROT</name>
<reference evidence="1 2" key="1">
    <citation type="submission" date="2020-03" db="EMBL/GenBank/DDBJ databases">
        <title>Roseomonas selenitidurans sp. nov. isolated from urban soil.</title>
        <authorList>
            <person name="Liu H."/>
        </authorList>
    </citation>
    <scope>NUCLEOTIDE SEQUENCE [LARGE SCALE GENOMIC DNA]</scope>
    <source>
        <strain evidence="1 2">BU-1</strain>
    </source>
</reference>
<dbReference type="EMBL" id="JAAVNE010000001">
    <property type="protein sequence ID" value="NKC29460.1"/>
    <property type="molecule type" value="Genomic_DNA"/>
</dbReference>
<evidence type="ECO:0000313" key="2">
    <source>
        <dbReference type="Proteomes" id="UP000787635"/>
    </source>
</evidence>
<gene>
    <name evidence="1" type="ORF">HEQ75_01190</name>
</gene>
<accession>A0ABX1DYJ6</accession>
<organism evidence="1 2">
    <name type="scientific">Falsiroseomonas selenitidurans</name>
    <dbReference type="NCBI Taxonomy" id="2716335"/>
    <lineage>
        <taxon>Bacteria</taxon>
        <taxon>Pseudomonadati</taxon>
        <taxon>Pseudomonadota</taxon>
        <taxon>Alphaproteobacteria</taxon>
        <taxon>Acetobacterales</taxon>
        <taxon>Roseomonadaceae</taxon>
        <taxon>Falsiroseomonas</taxon>
    </lineage>
</organism>
<comment type="caution">
    <text evidence="1">The sequence shown here is derived from an EMBL/GenBank/DDBJ whole genome shotgun (WGS) entry which is preliminary data.</text>
</comment>
<proteinExistence type="predicted"/>
<dbReference type="RefSeq" id="WP_168027078.1">
    <property type="nucleotide sequence ID" value="NZ_JAAVNE010000001.1"/>
</dbReference>
<evidence type="ECO:0000313" key="1">
    <source>
        <dbReference type="EMBL" id="NKC29460.1"/>
    </source>
</evidence>
<dbReference type="Proteomes" id="UP000787635">
    <property type="component" value="Unassembled WGS sequence"/>
</dbReference>